<evidence type="ECO:0000313" key="1">
    <source>
        <dbReference type="EMBL" id="KJY69324.1"/>
    </source>
</evidence>
<dbReference type="AlphaFoldDB" id="A0A837G2Z5"/>
<dbReference type="RefSeq" id="WP_045986937.1">
    <property type="nucleotide sequence ID" value="NZ_CP063051.1"/>
</dbReference>
<reference evidence="1" key="1">
    <citation type="journal article" date="2015" name="BMC Genomics">
        <title>Genome mining reveals unlocked bioactive potential of marine Gram-negative bacteria.</title>
        <authorList>
            <person name="Machado H."/>
            <person name="Sonnenschein E.C."/>
            <person name="Melchiorsen J."/>
            <person name="Gram L."/>
        </authorList>
    </citation>
    <scope>NUCLEOTIDE SEQUENCE</scope>
    <source>
        <strain evidence="1">S2052</strain>
    </source>
</reference>
<protein>
    <submittedName>
        <fullName evidence="1">Uncharacterized protein</fullName>
    </submittedName>
</protein>
<sequence length="159" mass="17816">MRWILLSALIFAYQVIADEKPHLVPEEAIGVLEVHDMTSGQLLWLRGRVGEGSYTWVDQTGNHCTMKIPVAIGRIADSGLSIGSASGMKMIVMSKKLNEALVQGERVNSKEWRFTEFGEGEADGWIVDGISLHEAFVLNSRRRWVSWLLGDTRSELCQQ</sequence>
<proteinExistence type="predicted"/>
<comment type="caution">
    <text evidence="1">The sequence shown here is derived from an EMBL/GenBank/DDBJ whole genome shotgun (WGS) entry which is preliminary data.</text>
</comment>
<gene>
    <name evidence="1" type="ORF">TW71_18850</name>
</gene>
<name>A0A837G2Z5_9VIBR</name>
<dbReference type="EMBL" id="JXXR01000020">
    <property type="protein sequence ID" value="KJY69324.1"/>
    <property type="molecule type" value="Genomic_DNA"/>
</dbReference>
<accession>A0A837G2Z5</accession>
<organism evidence="1">
    <name type="scientific">Vibrio coralliilyticus</name>
    <dbReference type="NCBI Taxonomy" id="190893"/>
    <lineage>
        <taxon>Bacteria</taxon>
        <taxon>Pseudomonadati</taxon>
        <taxon>Pseudomonadota</taxon>
        <taxon>Gammaproteobacteria</taxon>
        <taxon>Vibrionales</taxon>
        <taxon>Vibrionaceae</taxon>
        <taxon>Vibrio</taxon>
    </lineage>
</organism>